<reference evidence="2 3" key="1">
    <citation type="submission" date="2020-09" db="EMBL/GenBank/DDBJ databases">
        <title>De no assembly of potato wild relative species, Solanum commersonii.</title>
        <authorList>
            <person name="Cho K."/>
        </authorList>
    </citation>
    <scope>NUCLEOTIDE SEQUENCE [LARGE SCALE GENOMIC DNA]</scope>
    <source>
        <strain evidence="2">LZ3.2</strain>
        <tissue evidence="2">Leaf</tissue>
    </source>
</reference>
<sequence length="103" mass="11771">MKKHREDYCSTYYSNKNFQNTYAISIEPLPCESTGDIPSHILEEIMIPPITRKQPGRPPNNDIRRDSTKKNYRGVKSLVLNVLHLGITKKLAQNLCSRISIGN</sequence>
<comment type="caution">
    <text evidence="2">The sequence shown here is derived from an EMBL/GenBank/DDBJ whole genome shotgun (WGS) entry which is preliminary data.</text>
</comment>
<dbReference type="EMBL" id="JACXVP010000002">
    <property type="protein sequence ID" value="KAG5628195.1"/>
    <property type="molecule type" value="Genomic_DNA"/>
</dbReference>
<protein>
    <submittedName>
        <fullName evidence="2">Uncharacterized protein</fullName>
    </submittedName>
</protein>
<proteinExistence type="predicted"/>
<dbReference type="Proteomes" id="UP000824120">
    <property type="component" value="Chromosome 2"/>
</dbReference>
<dbReference type="AlphaFoldDB" id="A0A9J6AVB4"/>
<organism evidence="2 3">
    <name type="scientific">Solanum commersonii</name>
    <name type="common">Commerson's wild potato</name>
    <name type="synonym">Commerson's nightshade</name>
    <dbReference type="NCBI Taxonomy" id="4109"/>
    <lineage>
        <taxon>Eukaryota</taxon>
        <taxon>Viridiplantae</taxon>
        <taxon>Streptophyta</taxon>
        <taxon>Embryophyta</taxon>
        <taxon>Tracheophyta</taxon>
        <taxon>Spermatophyta</taxon>
        <taxon>Magnoliopsida</taxon>
        <taxon>eudicotyledons</taxon>
        <taxon>Gunneridae</taxon>
        <taxon>Pentapetalae</taxon>
        <taxon>asterids</taxon>
        <taxon>lamiids</taxon>
        <taxon>Solanales</taxon>
        <taxon>Solanaceae</taxon>
        <taxon>Solanoideae</taxon>
        <taxon>Solaneae</taxon>
        <taxon>Solanum</taxon>
    </lineage>
</organism>
<evidence type="ECO:0000256" key="1">
    <source>
        <dbReference type="SAM" id="MobiDB-lite"/>
    </source>
</evidence>
<keyword evidence="3" id="KW-1185">Reference proteome</keyword>
<feature type="region of interest" description="Disordered" evidence="1">
    <location>
        <begin position="50"/>
        <end position="69"/>
    </location>
</feature>
<evidence type="ECO:0000313" key="3">
    <source>
        <dbReference type="Proteomes" id="UP000824120"/>
    </source>
</evidence>
<dbReference type="OrthoDB" id="1245643at2759"/>
<gene>
    <name evidence="2" type="ORF">H5410_013413</name>
</gene>
<evidence type="ECO:0000313" key="2">
    <source>
        <dbReference type="EMBL" id="KAG5628195.1"/>
    </source>
</evidence>
<name>A0A9J6AVB4_SOLCO</name>
<accession>A0A9J6AVB4</accession>